<gene>
    <name evidence="1" type="ORF">ACFS1K_15905</name>
</gene>
<dbReference type="PANTHER" id="PTHR35866">
    <property type="entry name" value="PUTATIVE-RELATED"/>
    <property type="match status" value="1"/>
</dbReference>
<dbReference type="EMBL" id="JBHUOK010000033">
    <property type="protein sequence ID" value="MFD2791259.1"/>
    <property type="molecule type" value="Genomic_DNA"/>
</dbReference>
<keyword evidence="2" id="KW-1185">Reference proteome</keyword>
<dbReference type="Proteomes" id="UP001597532">
    <property type="component" value="Unassembled WGS sequence"/>
</dbReference>
<protein>
    <submittedName>
        <fullName evidence="1">YkgJ family cysteine cluster protein</fullName>
    </submittedName>
</protein>
<name>A0ABW5VHU7_9FLAO</name>
<dbReference type="PANTHER" id="PTHR35866:SF1">
    <property type="entry name" value="YKGJ FAMILY CYSTEINE CLUSTER PROTEIN"/>
    <property type="match status" value="1"/>
</dbReference>
<organism evidence="1 2">
    <name type="scientific">Arenibacter antarcticus</name>
    <dbReference type="NCBI Taxonomy" id="2040469"/>
    <lineage>
        <taxon>Bacteria</taxon>
        <taxon>Pseudomonadati</taxon>
        <taxon>Bacteroidota</taxon>
        <taxon>Flavobacteriia</taxon>
        <taxon>Flavobacteriales</taxon>
        <taxon>Flavobacteriaceae</taxon>
        <taxon>Arenibacter</taxon>
    </lineage>
</organism>
<evidence type="ECO:0000313" key="1">
    <source>
        <dbReference type="EMBL" id="MFD2791259.1"/>
    </source>
</evidence>
<accession>A0ABW5VHU7</accession>
<dbReference type="InterPro" id="IPR005358">
    <property type="entry name" value="Puta_zinc/iron-chelating_dom"/>
</dbReference>
<proteinExistence type="predicted"/>
<dbReference type="RefSeq" id="WP_251808527.1">
    <property type="nucleotide sequence ID" value="NZ_CP166679.1"/>
</dbReference>
<comment type="caution">
    <text evidence="1">The sequence shown here is derived from an EMBL/GenBank/DDBJ whole genome shotgun (WGS) entry which is preliminary data.</text>
</comment>
<reference evidence="2" key="1">
    <citation type="journal article" date="2019" name="Int. J. Syst. Evol. Microbiol.">
        <title>The Global Catalogue of Microorganisms (GCM) 10K type strain sequencing project: providing services to taxonomists for standard genome sequencing and annotation.</title>
        <authorList>
            <consortium name="The Broad Institute Genomics Platform"/>
            <consortium name="The Broad Institute Genome Sequencing Center for Infectious Disease"/>
            <person name="Wu L."/>
            <person name="Ma J."/>
        </authorList>
    </citation>
    <scope>NUCLEOTIDE SEQUENCE [LARGE SCALE GENOMIC DNA]</scope>
    <source>
        <strain evidence="2">KCTC 52924</strain>
    </source>
</reference>
<evidence type="ECO:0000313" key="2">
    <source>
        <dbReference type="Proteomes" id="UP001597532"/>
    </source>
</evidence>
<sequence>MRLTLKDTTKTRDSVFAYQCHACNKCCHGKGIQVNPYETMRLSSNLGIITTEFRLKYLNGQLLKHKQNSNACIFLGENGCTVHEDRPLVCRLYPLGRLRMADGEVSFTELTPHPNSAGEYGTNSTVDSYLSTQEVQPYLDAEQNYMKLIQQMAKSAMSKLPPKSKKAHNYDIATKLNYTEWILDPDPVIVKYCNWRNIEFPAKTEQQLILHIEALKAWADGEWDPFANA</sequence>
<dbReference type="Pfam" id="PF03692">
    <property type="entry name" value="CxxCxxCC"/>
    <property type="match status" value="1"/>
</dbReference>